<dbReference type="Gene3D" id="1.10.510.10">
    <property type="entry name" value="Transferase(Phosphotransferase) domain 1"/>
    <property type="match status" value="1"/>
</dbReference>
<proteinExistence type="predicted"/>
<name>A0A8T8T4Y8_9BASI</name>
<dbReference type="Proteomes" id="UP000836402">
    <property type="component" value="Unassembled WGS sequence"/>
</dbReference>
<dbReference type="EMBL" id="CAJHJG010000098">
    <property type="protein sequence ID" value="CAD6897238.1"/>
    <property type="molecule type" value="Genomic_DNA"/>
</dbReference>
<dbReference type="InterPro" id="IPR000719">
    <property type="entry name" value="Prot_kinase_dom"/>
</dbReference>
<feature type="domain" description="Protein kinase" evidence="1">
    <location>
        <begin position="152"/>
        <end position="464"/>
    </location>
</feature>
<evidence type="ECO:0000313" key="4">
    <source>
        <dbReference type="Proteomes" id="UP000077671"/>
    </source>
</evidence>
<evidence type="ECO:0000313" key="3">
    <source>
        <dbReference type="EMBL" id="KAE8256400.1"/>
    </source>
</evidence>
<dbReference type="InterPro" id="IPR011009">
    <property type="entry name" value="Kinase-like_dom_sf"/>
</dbReference>
<reference evidence="2" key="3">
    <citation type="submission" date="2020-10" db="EMBL/GenBank/DDBJ databases">
        <authorList>
            <person name="Sedaghatjoo S."/>
        </authorList>
    </citation>
    <scope>NUCLEOTIDE SEQUENCE</scope>
    <source>
        <strain evidence="2">AZH3</strain>
    </source>
</reference>
<gene>
    <name evidence="3" type="ORF">A4X03_0g5401</name>
    <name evidence="2" type="ORF">JKIAZH3_G3066</name>
</gene>
<dbReference type="GO" id="GO:0005524">
    <property type="term" value="F:ATP binding"/>
    <property type="evidence" value="ECO:0007669"/>
    <property type="project" value="InterPro"/>
</dbReference>
<evidence type="ECO:0000313" key="5">
    <source>
        <dbReference type="Proteomes" id="UP000836402"/>
    </source>
</evidence>
<dbReference type="SUPFAM" id="SSF56112">
    <property type="entry name" value="Protein kinase-like (PK-like)"/>
    <property type="match status" value="1"/>
</dbReference>
<dbReference type="AlphaFoldDB" id="A0A8T8T4Y8"/>
<accession>A0A8T8T4Y8</accession>
<protein>
    <recommendedName>
        <fullName evidence="1">Protein kinase domain-containing protein</fullName>
    </recommendedName>
</protein>
<dbReference type="GO" id="GO:0004672">
    <property type="term" value="F:protein kinase activity"/>
    <property type="evidence" value="ECO:0007669"/>
    <property type="project" value="InterPro"/>
</dbReference>
<organism evidence="3 4">
    <name type="scientific">Tilletia caries</name>
    <name type="common">wheat bunt fungus</name>
    <dbReference type="NCBI Taxonomy" id="13290"/>
    <lineage>
        <taxon>Eukaryota</taxon>
        <taxon>Fungi</taxon>
        <taxon>Dikarya</taxon>
        <taxon>Basidiomycota</taxon>
        <taxon>Ustilaginomycotina</taxon>
        <taxon>Exobasidiomycetes</taxon>
        <taxon>Tilletiales</taxon>
        <taxon>Tilletiaceae</taxon>
        <taxon>Tilletia</taxon>
    </lineage>
</organism>
<keyword evidence="5" id="KW-1185">Reference proteome</keyword>
<dbReference type="EMBL" id="LWDD02000856">
    <property type="protein sequence ID" value="KAE8256400.1"/>
    <property type="molecule type" value="Genomic_DNA"/>
</dbReference>
<evidence type="ECO:0000259" key="1">
    <source>
        <dbReference type="PROSITE" id="PS50011"/>
    </source>
</evidence>
<reference evidence="3" key="2">
    <citation type="journal article" date="2019" name="IMA Fungus">
        <title>Genome sequencing and comparison of five Tilletia species to identify candidate genes for the detection of regulated species infecting wheat.</title>
        <authorList>
            <person name="Nguyen H.D.T."/>
            <person name="Sultana T."/>
            <person name="Kesanakurti P."/>
            <person name="Hambleton S."/>
        </authorList>
    </citation>
    <scope>NUCLEOTIDE SEQUENCE</scope>
    <source>
        <strain evidence="3">DAOMC 238032</strain>
    </source>
</reference>
<reference evidence="3" key="1">
    <citation type="submission" date="2016-04" db="EMBL/GenBank/DDBJ databases">
        <authorList>
            <person name="Nguyen H.D."/>
            <person name="Kesanakurti P."/>
            <person name="Cullis J."/>
            <person name="Levesque C.A."/>
            <person name="Hambleton S."/>
        </authorList>
    </citation>
    <scope>NUCLEOTIDE SEQUENCE</scope>
    <source>
        <strain evidence="3">DAOMC 238032</strain>
    </source>
</reference>
<evidence type="ECO:0000313" key="2">
    <source>
        <dbReference type="EMBL" id="CAD6897238.1"/>
    </source>
</evidence>
<sequence>MSGPRYSTKLIYGSLPVVDDDAPSLESEQSSFCRTIFDAVESTWHVSRMRSDFWACRAWFDRDEAGYDTVVQLEDDLFELVRTALPDLIKSASARRLGALAGSQLWAEISDDVTAAERPQVILVGDIFREVMISDLPLLSDTDFPNTPRHDISVIDDYVGLVAGTIWTVAGKELDPAHVQLALKTMRIPTPRLSDPSGYNARTGAFMDELKVLTSIPPHPNVMPAPVALLTVCDYGSEQEAQRLVGWLQPVFGNFFEFIHDSKDIGAERRIKYAYELCCGVRHLLKHGHCHTDLGLENTVMAGLPPNDRVIVIDLEPWSNYHNKNGPAAPEVEGHWIVGTDKENGSVTYSECPSHPVWRGADIYTDWASMSEALERLTVFGIGSMLSVLLKIRLVFTWENPAPLRRNFQLKQPVVIGDDPTRDAWEGSIPVEVRELAQRCCAYDPRERPLLDDIVERLKKYSTL</sequence>
<comment type="caution">
    <text evidence="3">The sequence shown here is derived from an EMBL/GenBank/DDBJ whole genome shotgun (WGS) entry which is preliminary data.</text>
</comment>
<dbReference type="PROSITE" id="PS50011">
    <property type="entry name" value="PROTEIN_KINASE_DOM"/>
    <property type="match status" value="1"/>
</dbReference>
<dbReference type="Proteomes" id="UP000077671">
    <property type="component" value="Unassembled WGS sequence"/>
</dbReference>